<dbReference type="AlphaFoldDB" id="A0A418AHH8"/>
<feature type="compositionally biased region" description="Polar residues" evidence="1">
    <location>
        <begin position="38"/>
        <end position="52"/>
    </location>
</feature>
<dbReference type="Proteomes" id="UP000285060">
    <property type="component" value="Unassembled WGS sequence"/>
</dbReference>
<sequence>MLPVESPDDDSINGEVQPTGSKSSDRLGQPAEEKDEGNSSSKKAVPSGNSAKPKSKGVPSTSKHRDAGGHVIADTDIARCEAKADQFYKNPLDMDAFITKVICIQFVKENPGSLWSSNFPNILIHKKNPLIMVISCYTLNTCIEMGAPHSSLGQGFPGPMYSRFGQNYFVTFTKINSPAIV</sequence>
<name>A0A418AHH8_9STRA</name>
<dbReference type="EMBL" id="QUSY01002536">
    <property type="protein sequence ID" value="RHY20855.1"/>
    <property type="molecule type" value="Genomic_DNA"/>
</dbReference>
<accession>A0A418AHH8</accession>
<organism evidence="2 3">
    <name type="scientific">Aphanomyces invadans</name>
    <dbReference type="NCBI Taxonomy" id="157072"/>
    <lineage>
        <taxon>Eukaryota</taxon>
        <taxon>Sar</taxon>
        <taxon>Stramenopiles</taxon>
        <taxon>Oomycota</taxon>
        <taxon>Saprolegniomycetes</taxon>
        <taxon>Saprolegniales</taxon>
        <taxon>Verrucalvaceae</taxon>
        <taxon>Aphanomyces</taxon>
    </lineage>
</organism>
<feature type="compositionally biased region" description="Acidic residues" evidence="1">
    <location>
        <begin position="1"/>
        <end position="12"/>
    </location>
</feature>
<feature type="region of interest" description="Disordered" evidence="1">
    <location>
        <begin position="1"/>
        <end position="70"/>
    </location>
</feature>
<evidence type="ECO:0000313" key="2">
    <source>
        <dbReference type="EMBL" id="RHY20855.1"/>
    </source>
</evidence>
<keyword evidence="3" id="KW-1185">Reference proteome</keyword>
<evidence type="ECO:0000256" key="1">
    <source>
        <dbReference type="SAM" id="MobiDB-lite"/>
    </source>
</evidence>
<proteinExistence type="predicted"/>
<comment type="caution">
    <text evidence="2">The sequence shown here is derived from an EMBL/GenBank/DDBJ whole genome shotgun (WGS) entry which is preliminary data.</text>
</comment>
<evidence type="ECO:0000313" key="3">
    <source>
        <dbReference type="Proteomes" id="UP000285060"/>
    </source>
</evidence>
<gene>
    <name evidence="2" type="ORF">DYB32_009946</name>
</gene>
<protein>
    <submittedName>
        <fullName evidence="2">Uncharacterized protein</fullName>
    </submittedName>
</protein>
<dbReference type="VEuPathDB" id="FungiDB:H310_15217"/>
<reference evidence="2 3" key="1">
    <citation type="submission" date="2018-08" db="EMBL/GenBank/DDBJ databases">
        <title>Aphanomyces genome sequencing and annotation.</title>
        <authorList>
            <person name="Minardi D."/>
            <person name="Oidtmann B."/>
            <person name="Van Der Giezen M."/>
            <person name="Studholme D.J."/>
        </authorList>
    </citation>
    <scope>NUCLEOTIDE SEQUENCE [LARGE SCALE GENOMIC DNA]</scope>
    <source>
        <strain evidence="2 3">NJM0002</strain>
    </source>
</reference>